<dbReference type="InParanoid" id="A0A0D0D9A8"/>
<keyword evidence="2" id="KW-1185">Reference proteome</keyword>
<reference evidence="1 2" key="1">
    <citation type="submission" date="2014-04" db="EMBL/GenBank/DDBJ databases">
        <authorList>
            <consortium name="DOE Joint Genome Institute"/>
            <person name="Kuo A."/>
            <person name="Kohler A."/>
            <person name="Jargeat P."/>
            <person name="Nagy L.G."/>
            <person name="Floudas D."/>
            <person name="Copeland A."/>
            <person name="Barry K.W."/>
            <person name="Cichocki N."/>
            <person name="Veneault-Fourrey C."/>
            <person name="LaButti K."/>
            <person name="Lindquist E.A."/>
            <person name="Lipzen A."/>
            <person name="Lundell T."/>
            <person name="Morin E."/>
            <person name="Murat C."/>
            <person name="Sun H."/>
            <person name="Tunlid A."/>
            <person name="Henrissat B."/>
            <person name="Grigoriev I.V."/>
            <person name="Hibbett D.S."/>
            <person name="Martin F."/>
            <person name="Nordberg H.P."/>
            <person name="Cantor M.N."/>
            <person name="Hua S.X."/>
        </authorList>
    </citation>
    <scope>NUCLEOTIDE SEQUENCE [LARGE SCALE GENOMIC DNA]</scope>
    <source>
        <strain evidence="1 2">Ve08.2h10</strain>
    </source>
</reference>
<name>A0A0D0D9A8_9AGAM</name>
<reference evidence="2" key="2">
    <citation type="submission" date="2015-01" db="EMBL/GenBank/DDBJ databases">
        <title>Evolutionary Origins and Diversification of the Mycorrhizal Mutualists.</title>
        <authorList>
            <consortium name="DOE Joint Genome Institute"/>
            <consortium name="Mycorrhizal Genomics Consortium"/>
            <person name="Kohler A."/>
            <person name="Kuo A."/>
            <person name="Nagy L.G."/>
            <person name="Floudas D."/>
            <person name="Copeland A."/>
            <person name="Barry K.W."/>
            <person name="Cichocki N."/>
            <person name="Veneault-Fourrey C."/>
            <person name="LaButti K."/>
            <person name="Lindquist E.A."/>
            <person name="Lipzen A."/>
            <person name="Lundell T."/>
            <person name="Morin E."/>
            <person name="Murat C."/>
            <person name="Riley R."/>
            <person name="Ohm R."/>
            <person name="Sun H."/>
            <person name="Tunlid A."/>
            <person name="Henrissat B."/>
            <person name="Grigoriev I.V."/>
            <person name="Hibbett D.S."/>
            <person name="Martin F."/>
        </authorList>
    </citation>
    <scope>NUCLEOTIDE SEQUENCE [LARGE SCALE GENOMIC DNA]</scope>
    <source>
        <strain evidence="2">Ve08.2h10</strain>
    </source>
</reference>
<sequence length="59" mass="6443">MSSPSPMPTLVCFKPISIHQPTFKPPIPLALVLIHSKSARFQHVLYPFSISGAIPCISL</sequence>
<gene>
    <name evidence="1" type="ORF">PAXRUDRAFT_833565</name>
</gene>
<evidence type="ECO:0000313" key="1">
    <source>
        <dbReference type="EMBL" id="KIK80346.1"/>
    </source>
</evidence>
<proteinExistence type="predicted"/>
<dbReference type="AlphaFoldDB" id="A0A0D0D9A8"/>
<organism evidence="1 2">
    <name type="scientific">Paxillus rubicundulus Ve08.2h10</name>
    <dbReference type="NCBI Taxonomy" id="930991"/>
    <lineage>
        <taxon>Eukaryota</taxon>
        <taxon>Fungi</taxon>
        <taxon>Dikarya</taxon>
        <taxon>Basidiomycota</taxon>
        <taxon>Agaricomycotina</taxon>
        <taxon>Agaricomycetes</taxon>
        <taxon>Agaricomycetidae</taxon>
        <taxon>Boletales</taxon>
        <taxon>Paxilineae</taxon>
        <taxon>Paxillaceae</taxon>
        <taxon>Paxillus</taxon>
    </lineage>
</organism>
<evidence type="ECO:0000313" key="2">
    <source>
        <dbReference type="Proteomes" id="UP000054538"/>
    </source>
</evidence>
<dbReference type="HOGENOM" id="CLU_2967339_0_0_1"/>
<dbReference type="EMBL" id="KN826039">
    <property type="protein sequence ID" value="KIK80346.1"/>
    <property type="molecule type" value="Genomic_DNA"/>
</dbReference>
<dbReference type="Proteomes" id="UP000054538">
    <property type="component" value="Unassembled WGS sequence"/>
</dbReference>
<feature type="non-terminal residue" evidence="1">
    <location>
        <position position="59"/>
    </location>
</feature>
<accession>A0A0D0D9A8</accession>
<protein>
    <submittedName>
        <fullName evidence="1">Uncharacterized protein</fullName>
    </submittedName>
</protein>